<organism evidence="2 3">
    <name type="scientific">Actinocorallia longicatena</name>
    <dbReference type="NCBI Taxonomy" id="111803"/>
    <lineage>
        <taxon>Bacteria</taxon>
        <taxon>Bacillati</taxon>
        <taxon>Actinomycetota</taxon>
        <taxon>Actinomycetes</taxon>
        <taxon>Streptosporangiales</taxon>
        <taxon>Thermomonosporaceae</taxon>
        <taxon>Actinocorallia</taxon>
    </lineage>
</organism>
<proteinExistence type="predicted"/>
<protein>
    <recommendedName>
        <fullName evidence="4">Golgi phosphoprotein 3 GPP34</fullName>
    </recommendedName>
</protein>
<accession>A0ABP6QGF4</accession>
<evidence type="ECO:0000313" key="3">
    <source>
        <dbReference type="Proteomes" id="UP001501237"/>
    </source>
</evidence>
<evidence type="ECO:0008006" key="4">
    <source>
        <dbReference type="Google" id="ProtNLM"/>
    </source>
</evidence>
<dbReference type="Proteomes" id="UP001501237">
    <property type="component" value="Unassembled WGS sequence"/>
</dbReference>
<evidence type="ECO:0000256" key="1">
    <source>
        <dbReference type="SAM" id="MobiDB-lite"/>
    </source>
</evidence>
<gene>
    <name evidence="2" type="ORF">GCM10010468_48050</name>
</gene>
<feature type="region of interest" description="Disordered" evidence="1">
    <location>
        <begin position="218"/>
        <end position="246"/>
    </location>
</feature>
<reference evidence="3" key="1">
    <citation type="journal article" date="2019" name="Int. J. Syst. Evol. Microbiol.">
        <title>The Global Catalogue of Microorganisms (GCM) 10K type strain sequencing project: providing services to taxonomists for standard genome sequencing and annotation.</title>
        <authorList>
            <consortium name="The Broad Institute Genomics Platform"/>
            <consortium name="The Broad Institute Genome Sequencing Center for Infectious Disease"/>
            <person name="Wu L."/>
            <person name="Ma J."/>
        </authorList>
    </citation>
    <scope>NUCLEOTIDE SEQUENCE [LARGE SCALE GENOMIC DNA]</scope>
    <source>
        <strain evidence="3">JCM 9377</strain>
    </source>
</reference>
<keyword evidence="3" id="KW-1185">Reference proteome</keyword>
<sequence length="268" mass="28969">MRRLRAELARLSERQANGALRFGTDGALHLRDGAIIAADAPGVPDLETLLTASGRLSASAWKRTREKGLDGVGPGASTPSRLSRAELEMYALIALFDAAHHLAGSAADPTFVKRREAHWLGTLTPVPAGTLLHELRTRRTRLTAAWPSDLADDAPLVPVRRLNRQRVILTGLQAELLLNADDQMTPAELARKLGRTRFGCTLAVRGLIASALAKAPDAPEGVRVPRRRTGGAPRRTIRTAAPAEPPRKWAQVDTALLATLQEALRELE</sequence>
<name>A0ABP6QGF4_9ACTN</name>
<feature type="compositionally biased region" description="Low complexity" evidence="1">
    <location>
        <begin position="230"/>
        <end position="242"/>
    </location>
</feature>
<dbReference type="EMBL" id="BAAAUV010000012">
    <property type="protein sequence ID" value="GAA3222304.1"/>
    <property type="molecule type" value="Genomic_DNA"/>
</dbReference>
<dbReference type="RefSeq" id="WP_344832199.1">
    <property type="nucleotide sequence ID" value="NZ_BAAAUV010000012.1"/>
</dbReference>
<evidence type="ECO:0000313" key="2">
    <source>
        <dbReference type="EMBL" id="GAA3222304.1"/>
    </source>
</evidence>
<comment type="caution">
    <text evidence="2">The sequence shown here is derived from an EMBL/GenBank/DDBJ whole genome shotgun (WGS) entry which is preliminary data.</text>
</comment>